<protein>
    <submittedName>
        <fullName evidence="2">Uncharacterized protein</fullName>
    </submittedName>
</protein>
<evidence type="ECO:0000256" key="1">
    <source>
        <dbReference type="SAM" id="MobiDB-lite"/>
    </source>
</evidence>
<name>A0A6S7K2Y7_PARCT</name>
<evidence type="ECO:0000313" key="2">
    <source>
        <dbReference type="EMBL" id="CAB4037828.1"/>
    </source>
</evidence>
<accession>A0A6S7K2Y7</accession>
<keyword evidence="3" id="KW-1185">Reference proteome</keyword>
<dbReference type="AlphaFoldDB" id="A0A6S7K2Y7"/>
<organism evidence="2 3">
    <name type="scientific">Paramuricea clavata</name>
    <name type="common">Red gorgonian</name>
    <name type="synonym">Violescent sea-whip</name>
    <dbReference type="NCBI Taxonomy" id="317549"/>
    <lineage>
        <taxon>Eukaryota</taxon>
        <taxon>Metazoa</taxon>
        <taxon>Cnidaria</taxon>
        <taxon>Anthozoa</taxon>
        <taxon>Octocorallia</taxon>
        <taxon>Malacalcyonacea</taxon>
        <taxon>Plexauridae</taxon>
        <taxon>Paramuricea</taxon>
    </lineage>
</organism>
<comment type="caution">
    <text evidence="2">The sequence shown here is derived from an EMBL/GenBank/DDBJ whole genome shotgun (WGS) entry which is preliminary data.</text>
</comment>
<dbReference type="Proteomes" id="UP001152795">
    <property type="component" value="Unassembled WGS sequence"/>
</dbReference>
<reference evidence="2" key="1">
    <citation type="submission" date="2020-04" db="EMBL/GenBank/DDBJ databases">
        <authorList>
            <person name="Alioto T."/>
            <person name="Alioto T."/>
            <person name="Gomez Garrido J."/>
        </authorList>
    </citation>
    <scope>NUCLEOTIDE SEQUENCE</scope>
    <source>
        <strain evidence="2">A484AB</strain>
    </source>
</reference>
<proteinExistence type="predicted"/>
<feature type="non-terminal residue" evidence="2">
    <location>
        <position position="146"/>
    </location>
</feature>
<feature type="region of interest" description="Disordered" evidence="1">
    <location>
        <begin position="14"/>
        <end position="46"/>
    </location>
</feature>
<sequence length="146" mass="15910">MEELITNVNALQCSATSPNKSSPATLKDSVADHHATSSTRSPDPVPATVLTMIIPDFPPHARENESFVPNQMPYYSRPALDVPPCRIGCAPHWMCKQIQTGQFFDLAKLLAHEFPSTADEDAMMVLTMEGPICPSFTMPTKPIGAL</sequence>
<feature type="compositionally biased region" description="Polar residues" evidence="1">
    <location>
        <begin position="14"/>
        <end position="24"/>
    </location>
</feature>
<gene>
    <name evidence="2" type="ORF">PACLA_8A078517</name>
</gene>
<dbReference type="EMBL" id="CACRXK020023512">
    <property type="protein sequence ID" value="CAB4037828.1"/>
    <property type="molecule type" value="Genomic_DNA"/>
</dbReference>
<evidence type="ECO:0000313" key="3">
    <source>
        <dbReference type="Proteomes" id="UP001152795"/>
    </source>
</evidence>